<keyword evidence="6 7" id="KW-0472">Membrane</keyword>
<dbReference type="PROSITE" id="PS50928">
    <property type="entry name" value="ABC_TM1"/>
    <property type="match status" value="1"/>
</dbReference>
<evidence type="ECO:0000256" key="5">
    <source>
        <dbReference type="ARBA" id="ARBA00022989"/>
    </source>
</evidence>
<dbReference type="InterPro" id="IPR051393">
    <property type="entry name" value="ABC_transporter_permease"/>
</dbReference>
<dbReference type="InterPro" id="IPR000515">
    <property type="entry name" value="MetI-like"/>
</dbReference>
<evidence type="ECO:0000256" key="1">
    <source>
        <dbReference type="ARBA" id="ARBA00004651"/>
    </source>
</evidence>
<name>A0ABY4CSH0_9BACL</name>
<feature type="transmembrane region" description="Helical" evidence="7">
    <location>
        <begin position="70"/>
        <end position="91"/>
    </location>
</feature>
<keyword evidence="5 7" id="KW-1133">Transmembrane helix</keyword>
<keyword evidence="10" id="KW-1185">Reference proteome</keyword>
<feature type="domain" description="ABC transmembrane type-1" evidence="8">
    <location>
        <begin position="66"/>
        <end position="278"/>
    </location>
</feature>
<gene>
    <name evidence="9" type="ORF">LSG31_09565</name>
</gene>
<dbReference type="CDD" id="cd06261">
    <property type="entry name" value="TM_PBP2"/>
    <property type="match status" value="1"/>
</dbReference>
<keyword evidence="3" id="KW-1003">Cell membrane</keyword>
<evidence type="ECO:0000259" key="8">
    <source>
        <dbReference type="PROSITE" id="PS50928"/>
    </source>
</evidence>
<dbReference type="SUPFAM" id="SSF161098">
    <property type="entry name" value="MetI-like"/>
    <property type="match status" value="1"/>
</dbReference>
<dbReference type="PANTHER" id="PTHR30193:SF37">
    <property type="entry name" value="INNER MEMBRANE ABC TRANSPORTER PERMEASE PROTEIN YCJO"/>
    <property type="match status" value="1"/>
</dbReference>
<dbReference type="EMBL" id="CP089291">
    <property type="protein sequence ID" value="UOF92377.1"/>
    <property type="molecule type" value="Genomic_DNA"/>
</dbReference>
<comment type="subcellular location">
    <subcellularLocation>
        <location evidence="1 7">Cell membrane</location>
        <topology evidence="1 7">Multi-pass membrane protein</topology>
    </subcellularLocation>
</comment>
<protein>
    <submittedName>
        <fullName evidence="9">Sugar ABC transporter permease</fullName>
    </submittedName>
</protein>
<comment type="similarity">
    <text evidence="7">Belongs to the binding-protein-dependent transport system permease family.</text>
</comment>
<feature type="transmembrane region" description="Helical" evidence="7">
    <location>
        <begin position="103"/>
        <end position="123"/>
    </location>
</feature>
<dbReference type="Pfam" id="PF00528">
    <property type="entry name" value="BPD_transp_1"/>
    <property type="match status" value="1"/>
</dbReference>
<proteinExistence type="inferred from homology"/>
<sequence length="289" mass="32439">MNKGQWKIGLVFLLPFLVMFFLFKLGPALAGLLASLSSWNLVGNPHFVGLKNFYALLRDLLFWTSVRNTLYFLVLTAPALIVGGLLLAVLLNQPIPGKGIARTAIFTPYIVMSTVVGVIWNWLYDTHFGLLNYYLGVFGIKPIPWLTDPRWAMIAISITTFWWLVGYNMIIFLAGLQEIPAEIYEAATIDGANSFNKFIRITIPLLKPSIFVVIMLTLISCIQVFDQVYVMTGGGPDNSTMTIVQYLYVQAFQNYNLGYGAAIGVVIFLFLAIIGLLQMYVTRERKAIR</sequence>
<organism evidence="9 10">
    <name type="scientific">Fodinisporobacter ferrooxydans</name>
    <dbReference type="NCBI Taxonomy" id="2901836"/>
    <lineage>
        <taxon>Bacteria</taxon>
        <taxon>Bacillati</taxon>
        <taxon>Bacillota</taxon>
        <taxon>Bacilli</taxon>
        <taxon>Bacillales</taxon>
        <taxon>Alicyclobacillaceae</taxon>
        <taxon>Fodinisporobacter</taxon>
    </lineage>
</organism>
<dbReference type="Proteomes" id="UP000830167">
    <property type="component" value="Chromosome"/>
</dbReference>
<dbReference type="InterPro" id="IPR035906">
    <property type="entry name" value="MetI-like_sf"/>
</dbReference>
<keyword evidence="2 7" id="KW-0813">Transport</keyword>
<dbReference type="PANTHER" id="PTHR30193">
    <property type="entry name" value="ABC TRANSPORTER PERMEASE PROTEIN"/>
    <property type="match status" value="1"/>
</dbReference>
<dbReference type="RefSeq" id="WP_347439047.1">
    <property type="nucleotide sequence ID" value="NZ_CP089291.1"/>
</dbReference>
<accession>A0ABY4CSH0</accession>
<feature type="transmembrane region" description="Helical" evidence="7">
    <location>
        <begin position="205"/>
        <end position="225"/>
    </location>
</feature>
<feature type="transmembrane region" description="Helical" evidence="7">
    <location>
        <begin position="257"/>
        <end position="281"/>
    </location>
</feature>
<keyword evidence="4 7" id="KW-0812">Transmembrane</keyword>
<feature type="transmembrane region" description="Helical" evidence="7">
    <location>
        <begin position="151"/>
        <end position="174"/>
    </location>
</feature>
<evidence type="ECO:0000313" key="9">
    <source>
        <dbReference type="EMBL" id="UOF92377.1"/>
    </source>
</evidence>
<evidence type="ECO:0000256" key="6">
    <source>
        <dbReference type="ARBA" id="ARBA00023136"/>
    </source>
</evidence>
<dbReference type="Gene3D" id="1.10.3720.10">
    <property type="entry name" value="MetI-like"/>
    <property type="match status" value="1"/>
</dbReference>
<evidence type="ECO:0000256" key="4">
    <source>
        <dbReference type="ARBA" id="ARBA00022692"/>
    </source>
</evidence>
<evidence type="ECO:0000313" key="10">
    <source>
        <dbReference type="Proteomes" id="UP000830167"/>
    </source>
</evidence>
<evidence type="ECO:0000256" key="7">
    <source>
        <dbReference type="RuleBase" id="RU363032"/>
    </source>
</evidence>
<evidence type="ECO:0000256" key="3">
    <source>
        <dbReference type="ARBA" id="ARBA00022475"/>
    </source>
</evidence>
<evidence type="ECO:0000256" key="2">
    <source>
        <dbReference type="ARBA" id="ARBA00022448"/>
    </source>
</evidence>
<reference evidence="9" key="1">
    <citation type="submission" date="2021-12" db="EMBL/GenBank/DDBJ databases">
        <title>Alicyclobacillaceae gen. nov., sp. nov., isolated from chalcocite enrichment system.</title>
        <authorList>
            <person name="Jiang Z."/>
        </authorList>
    </citation>
    <scope>NUCLEOTIDE SEQUENCE</scope>
    <source>
        <strain evidence="9">MYW30-H2</strain>
    </source>
</reference>